<organism evidence="2 3">
    <name type="scientific">Colletotrichum salicis</name>
    <dbReference type="NCBI Taxonomy" id="1209931"/>
    <lineage>
        <taxon>Eukaryota</taxon>
        <taxon>Fungi</taxon>
        <taxon>Dikarya</taxon>
        <taxon>Ascomycota</taxon>
        <taxon>Pezizomycotina</taxon>
        <taxon>Sordariomycetes</taxon>
        <taxon>Hypocreomycetidae</taxon>
        <taxon>Glomerellales</taxon>
        <taxon>Glomerellaceae</taxon>
        <taxon>Colletotrichum</taxon>
        <taxon>Colletotrichum acutatum species complex</taxon>
    </lineage>
</organism>
<feature type="region of interest" description="Disordered" evidence="1">
    <location>
        <begin position="171"/>
        <end position="192"/>
    </location>
</feature>
<name>A0A135THM7_9PEZI</name>
<feature type="region of interest" description="Disordered" evidence="1">
    <location>
        <begin position="1"/>
        <end position="67"/>
    </location>
</feature>
<dbReference type="EMBL" id="JFFI01001968">
    <property type="protein sequence ID" value="KXH47637.1"/>
    <property type="molecule type" value="Genomic_DNA"/>
</dbReference>
<feature type="compositionally biased region" description="Acidic residues" evidence="1">
    <location>
        <begin position="176"/>
        <end position="192"/>
    </location>
</feature>
<sequence>MECYSPTTDQAHEDDQRPRYNDAKGIYIYDAPDSSAYDDSTTTGTQPHRPSAPPAQGVEETESLLRGESPAALIELIRWTEGAERRVRRSDKFKYLSSDDDALHVRFGTTTTVYGRGEEGTAGYDDSCVFSPAEEGHRRDAVAGWEAYDDDVDGQEFEDWKGGGYGCECECGGRDEENEELEEERDEAEEGN</sequence>
<gene>
    <name evidence="2" type="ORF">CSAL01_11730</name>
</gene>
<evidence type="ECO:0000313" key="2">
    <source>
        <dbReference type="EMBL" id="KXH47637.1"/>
    </source>
</evidence>
<keyword evidence="3" id="KW-1185">Reference proteome</keyword>
<comment type="caution">
    <text evidence="2">The sequence shown here is derived from an EMBL/GenBank/DDBJ whole genome shotgun (WGS) entry which is preliminary data.</text>
</comment>
<dbReference type="STRING" id="1209931.A0A135THM7"/>
<feature type="compositionally biased region" description="Low complexity" evidence="1">
    <location>
        <begin position="29"/>
        <end position="43"/>
    </location>
</feature>
<proteinExistence type="predicted"/>
<feature type="compositionally biased region" description="Basic and acidic residues" evidence="1">
    <location>
        <begin position="10"/>
        <end position="22"/>
    </location>
</feature>
<dbReference type="AlphaFoldDB" id="A0A135THM7"/>
<dbReference type="Proteomes" id="UP000070121">
    <property type="component" value="Unassembled WGS sequence"/>
</dbReference>
<reference evidence="2 3" key="1">
    <citation type="submission" date="2014-02" db="EMBL/GenBank/DDBJ databases">
        <title>The genome sequence of Colletotrichum salicis CBS 607.94.</title>
        <authorList>
            <person name="Baroncelli R."/>
            <person name="Thon M.R."/>
        </authorList>
    </citation>
    <scope>NUCLEOTIDE SEQUENCE [LARGE SCALE GENOMIC DNA]</scope>
    <source>
        <strain evidence="2 3">CBS 607.94</strain>
    </source>
</reference>
<evidence type="ECO:0000256" key="1">
    <source>
        <dbReference type="SAM" id="MobiDB-lite"/>
    </source>
</evidence>
<protein>
    <submittedName>
        <fullName evidence="2">Uncharacterized protein</fullName>
    </submittedName>
</protein>
<accession>A0A135THM7</accession>
<evidence type="ECO:0000313" key="3">
    <source>
        <dbReference type="Proteomes" id="UP000070121"/>
    </source>
</evidence>